<evidence type="ECO:0000259" key="6">
    <source>
        <dbReference type="PROSITE" id="PS50089"/>
    </source>
</evidence>
<dbReference type="InterPro" id="IPR017907">
    <property type="entry name" value="Znf_RING_CS"/>
</dbReference>
<dbReference type="InterPro" id="IPR001841">
    <property type="entry name" value="Znf_RING"/>
</dbReference>
<dbReference type="eggNOG" id="KOG4185">
    <property type="taxonomic scope" value="Eukaryota"/>
</dbReference>
<dbReference type="PANTHER" id="PTHR47156:SF7">
    <property type="entry name" value="RING-TYPE DOMAIN-CONTAINING PROTEIN"/>
    <property type="match status" value="1"/>
</dbReference>
<evidence type="ECO:0000313" key="7">
    <source>
        <dbReference type="Proteomes" id="UP000095282"/>
    </source>
</evidence>
<keyword evidence="5" id="KW-1133">Transmembrane helix</keyword>
<accession>A0A1I7THF4</accession>
<dbReference type="WBParaSite" id="Csp11.Scaffold614.g5965.t1">
    <property type="protein sequence ID" value="Csp11.Scaffold614.g5965.t1"/>
    <property type="gene ID" value="Csp11.Scaffold614.g5965"/>
</dbReference>
<dbReference type="PANTHER" id="PTHR47156">
    <property type="entry name" value="PROTEIN CBG20824"/>
    <property type="match status" value="1"/>
</dbReference>
<dbReference type="InterPro" id="IPR052667">
    <property type="entry name" value="E3_ubiquitin-ligase_RING"/>
</dbReference>
<keyword evidence="2 4" id="KW-0863">Zinc-finger</keyword>
<dbReference type="AlphaFoldDB" id="A0A1I7THF4"/>
<keyword evidence="7" id="KW-1185">Reference proteome</keyword>
<name>A0A1I7THF4_9PELO</name>
<evidence type="ECO:0000256" key="1">
    <source>
        <dbReference type="ARBA" id="ARBA00022723"/>
    </source>
</evidence>
<dbReference type="InterPro" id="IPR013083">
    <property type="entry name" value="Znf_RING/FYVE/PHD"/>
</dbReference>
<evidence type="ECO:0000256" key="2">
    <source>
        <dbReference type="ARBA" id="ARBA00022771"/>
    </source>
</evidence>
<dbReference type="PROSITE" id="PS50089">
    <property type="entry name" value="ZF_RING_2"/>
    <property type="match status" value="1"/>
</dbReference>
<reference evidence="8" key="1">
    <citation type="submission" date="2016-11" db="UniProtKB">
        <authorList>
            <consortium name="WormBaseParasite"/>
        </authorList>
    </citation>
    <scope>IDENTIFICATION</scope>
</reference>
<feature type="transmembrane region" description="Helical" evidence="5">
    <location>
        <begin position="121"/>
        <end position="138"/>
    </location>
</feature>
<protein>
    <submittedName>
        <fullName evidence="8">RING-type domain-containing protein</fullName>
    </submittedName>
</protein>
<organism evidence="7 8">
    <name type="scientific">Caenorhabditis tropicalis</name>
    <dbReference type="NCBI Taxonomy" id="1561998"/>
    <lineage>
        <taxon>Eukaryota</taxon>
        <taxon>Metazoa</taxon>
        <taxon>Ecdysozoa</taxon>
        <taxon>Nematoda</taxon>
        <taxon>Chromadorea</taxon>
        <taxon>Rhabditida</taxon>
        <taxon>Rhabditina</taxon>
        <taxon>Rhabditomorpha</taxon>
        <taxon>Rhabditoidea</taxon>
        <taxon>Rhabditidae</taxon>
        <taxon>Peloderinae</taxon>
        <taxon>Caenorhabditis</taxon>
    </lineage>
</organism>
<dbReference type="Pfam" id="PF14634">
    <property type="entry name" value="zf-RING_5"/>
    <property type="match status" value="1"/>
</dbReference>
<dbReference type="Gene3D" id="3.30.40.10">
    <property type="entry name" value="Zinc/RING finger domain, C3HC4 (zinc finger)"/>
    <property type="match status" value="1"/>
</dbReference>
<keyword evidence="1" id="KW-0479">Metal-binding</keyword>
<dbReference type="PROSITE" id="PS00518">
    <property type="entry name" value="ZF_RING_1"/>
    <property type="match status" value="1"/>
</dbReference>
<dbReference type="SUPFAM" id="SSF57850">
    <property type="entry name" value="RING/U-box"/>
    <property type="match status" value="1"/>
</dbReference>
<dbReference type="Proteomes" id="UP000095282">
    <property type="component" value="Unplaced"/>
</dbReference>
<keyword evidence="5" id="KW-0812">Transmembrane</keyword>
<proteinExistence type="predicted"/>
<feature type="domain" description="RING-type" evidence="6">
    <location>
        <begin position="194"/>
        <end position="239"/>
    </location>
</feature>
<evidence type="ECO:0000313" key="8">
    <source>
        <dbReference type="WBParaSite" id="Csp11.Scaffold614.g5965.t1"/>
    </source>
</evidence>
<dbReference type="SMART" id="SM00184">
    <property type="entry name" value="RING"/>
    <property type="match status" value="1"/>
</dbReference>
<dbReference type="STRING" id="1561998.A0A1I7THF4"/>
<evidence type="ECO:0000256" key="4">
    <source>
        <dbReference type="PROSITE-ProRule" id="PRU00175"/>
    </source>
</evidence>
<sequence>MTYMIVFWVPETNNDMWEQRYNILGLACYLGKGAYHPQITIEYELNRLEVTRKVQIKALLIAKDIGILGAGIMPLILMSMLEPLRPSLSLPILLLQIAIFEFVFYKHRKEYRNFIPKQNTLVDGLLFVLYALILYFWIDSAPSKEILISCSTVTLWGAIGIRNAIQGEVIVYGQYPLAILALEDTEPQVIRSECEVCYLGYNETSRIPRILQSCGHSVCEQCANQLQADETFISCPFCKITTPIEGSKGLPKNYALLHAICQ</sequence>
<dbReference type="GO" id="GO:0008270">
    <property type="term" value="F:zinc ion binding"/>
    <property type="evidence" value="ECO:0007669"/>
    <property type="project" value="UniProtKB-KW"/>
</dbReference>
<feature type="transmembrane region" description="Helical" evidence="5">
    <location>
        <begin position="60"/>
        <end position="81"/>
    </location>
</feature>
<keyword evidence="3" id="KW-0862">Zinc</keyword>
<evidence type="ECO:0000256" key="3">
    <source>
        <dbReference type="ARBA" id="ARBA00022833"/>
    </source>
</evidence>
<feature type="transmembrane region" description="Helical" evidence="5">
    <location>
        <begin position="87"/>
        <end position="105"/>
    </location>
</feature>
<evidence type="ECO:0000256" key="5">
    <source>
        <dbReference type="SAM" id="Phobius"/>
    </source>
</evidence>
<keyword evidence="5" id="KW-0472">Membrane</keyword>